<evidence type="ECO:0000313" key="2">
    <source>
        <dbReference type="EMBL" id="KIY91957.1"/>
    </source>
</evidence>
<dbReference type="KEGG" id="mng:MNEG_16006"/>
<protein>
    <recommendedName>
        <fullName evidence="1">Poly(A) polymerase nucleotidyltransferase domain-containing protein</fullName>
    </recommendedName>
</protein>
<organism evidence="2 3">
    <name type="scientific">Monoraphidium neglectum</name>
    <dbReference type="NCBI Taxonomy" id="145388"/>
    <lineage>
        <taxon>Eukaryota</taxon>
        <taxon>Viridiplantae</taxon>
        <taxon>Chlorophyta</taxon>
        <taxon>core chlorophytes</taxon>
        <taxon>Chlorophyceae</taxon>
        <taxon>CS clade</taxon>
        <taxon>Sphaeropleales</taxon>
        <taxon>Selenastraceae</taxon>
        <taxon>Monoraphidium</taxon>
    </lineage>
</organism>
<keyword evidence="3" id="KW-1185">Reference proteome</keyword>
<evidence type="ECO:0000313" key="3">
    <source>
        <dbReference type="Proteomes" id="UP000054498"/>
    </source>
</evidence>
<dbReference type="PANTHER" id="PTHR10682">
    <property type="entry name" value="POLY A POLYMERASE"/>
    <property type="match status" value="1"/>
</dbReference>
<dbReference type="EMBL" id="KK106098">
    <property type="protein sequence ID" value="KIY91957.1"/>
    <property type="molecule type" value="Genomic_DNA"/>
</dbReference>
<dbReference type="OrthoDB" id="412748at2759"/>
<reference evidence="2 3" key="1">
    <citation type="journal article" date="2013" name="BMC Genomics">
        <title>Reconstruction of the lipid metabolism for the microalga Monoraphidium neglectum from its genome sequence reveals characteristics suitable for biofuel production.</title>
        <authorList>
            <person name="Bogen C."/>
            <person name="Al-Dilaimi A."/>
            <person name="Albersmeier A."/>
            <person name="Wichmann J."/>
            <person name="Grundmann M."/>
            <person name="Rupp O."/>
            <person name="Lauersen K.J."/>
            <person name="Blifernez-Klassen O."/>
            <person name="Kalinowski J."/>
            <person name="Goesmann A."/>
            <person name="Mussgnug J.H."/>
            <person name="Kruse O."/>
        </authorList>
    </citation>
    <scope>NUCLEOTIDE SEQUENCE [LARGE SCALE GENOMIC DNA]</scope>
    <source>
        <strain evidence="2 3">SAG 48.87</strain>
    </source>
</reference>
<dbReference type="STRING" id="145388.A0A0D2IVI1"/>
<evidence type="ECO:0000259" key="1">
    <source>
        <dbReference type="Pfam" id="PF20750"/>
    </source>
</evidence>
<dbReference type="Pfam" id="PF20750">
    <property type="entry name" value="PAP_NTPase"/>
    <property type="match status" value="1"/>
</dbReference>
<sequence>MKIEFSGISVDLLYARLYSPVVPADLDIGATATLRNTDEQSVRALNGCRVTDQILKVVTQAGADVANFRTTLRALKFWAERRGV</sequence>
<accession>A0A0D2IVI1</accession>
<dbReference type="Gene3D" id="3.30.460.10">
    <property type="entry name" value="Beta Polymerase, domain 2"/>
    <property type="match status" value="1"/>
</dbReference>
<dbReference type="InterPro" id="IPR048840">
    <property type="entry name" value="PolA_pol_NTPase"/>
</dbReference>
<feature type="domain" description="Poly(A) polymerase nucleotidyltransferase" evidence="1">
    <location>
        <begin position="1"/>
        <end position="58"/>
    </location>
</feature>
<dbReference type="InterPro" id="IPR043519">
    <property type="entry name" value="NT_sf"/>
</dbReference>
<dbReference type="Proteomes" id="UP000054498">
    <property type="component" value="Unassembled WGS sequence"/>
</dbReference>
<dbReference type="RefSeq" id="XP_013890977.1">
    <property type="nucleotide sequence ID" value="XM_014035523.1"/>
</dbReference>
<name>A0A0D2IVI1_9CHLO</name>
<dbReference type="AlphaFoldDB" id="A0A0D2IVI1"/>
<dbReference type="SUPFAM" id="SSF81301">
    <property type="entry name" value="Nucleotidyltransferase"/>
    <property type="match status" value="1"/>
</dbReference>
<proteinExistence type="predicted"/>
<dbReference type="GeneID" id="25733723"/>
<dbReference type="GO" id="GO:1990817">
    <property type="term" value="F:poly(A) RNA polymerase activity"/>
    <property type="evidence" value="ECO:0007669"/>
    <property type="project" value="TreeGrafter"/>
</dbReference>
<dbReference type="GO" id="GO:0005634">
    <property type="term" value="C:nucleus"/>
    <property type="evidence" value="ECO:0007669"/>
    <property type="project" value="TreeGrafter"/>
</dbReference>
<dbReference type="PANTHER" id="PTHR10682:SF10">
    <property type="entry name" value="POLYNUCLEOTIDE ADENYLYLTRANSFERASE"/>
    <property type="match status" value="1"/>
</dbReference>
<gene>
    <name evidence="2" type="ORF">MNEG_16006</name>
</gene>